<evidence type="ECO:0000259" key="1">
    <source>
        <dbReference type="SMART" id="SM00225"/>
    </source>
</evidence>
<dbReference type="InterPro" id="IPR000210">
    <property type="entry name" value="BTB/POZ_dom"/>
</dbReference>
<organism evidence="2 3">
    <name type="scientific">Cristinia sonorae</name>
    <dbReference type="NCBI Taxonomy" id="1940300"/>
    <lineage>
        <taxon>Eukaryota</taxon>
        <taxon>Fungi</taxon>
        <taxon>Dikarya</taxon>
        <taxon>Basidiomycota</taxon>
        <taxon>Agaricomycotina</taxon>
        <taxon>Agaricomycetes</taxon>
        <taxon>Agaricomycetidae</taxon>
        <taxon>Agaricales</taxon>
        <taxon>Pleurotineae</taxon>
        <taxon>Stephanosporaceae</taxon>
        <taxon>Cristinia</taxon>
    </lineage>
</organism>
<accession>A0A8K0XMX8</accession>
<dbReference type="EMBL" id="JAEVFJ010000029">
    <property type="protein sequence ID" value="KAH8093243.1"/>
    <property type="molecule type" value="Genomic_DNA"/>
</dbReference>
<dbReference type="AlphaFoldDB" id="A0A8K0XMX8"/>
<evidence type="ECO:0000313" key="2">
    <source>
        <dbReference type="EMBL" id="KAH8093243.1"/>
    </source>
</evidence>
<dbReference type="Proteomes" id="UP000813824">
    <property type="component" value="Unassembled WGS sequence"/>
</dbReference>
<comment type="caution">
    <text evidence="2">The sequence shown here is derived from an EMBL/GenBank/DDBJ whole genome shotgun (WGS) entry which is preliminary data.</text>
</comment>
<dbReference type="SMART" id="SM00225">
    <property type="entry name" value="BTB"/>
    <property type="match status" value="1"/>
</dbReference>
<feature type="domain" description="BTB" evidence="1">
    <location>
        <begin position="28"/>
        <end position="133"/>
    </location>
</feature>
<evidence type="ECO:0000313" key="3">
    <source>
        <dbReference type="Proteomes" id="UP000813824"/>
    </source>
</evidence>
<name>A0A8K0XMX8_9AGAR</name>
<dbReference type="Pfam" id="PF00651">
    <property type="entry name" value="BTB"/>
    <property type="match status" value="1"/>
</dbReference>
<dbReference type="Gene3D" id="3.30.710.10">
    <property type="entry name" value="Potassium Channel Kv1.1, Chain A"/>
    <property type="match status" value="1"/>
</dbReference>
<gene>
    <name evidence="2" type="ORF">BXZ70DRAFT_389357</name>
</gene>
<keyword evidence="3" id="KW-1185">Reference proteome</keyword>
<dbReference type="OrthoDB" id="6359816at2759"/>
<protein>
    <recommendedName>
        <fullName evidence="1">BTB domain-containing protein</fullName>
    </recommendedName>
</protein>
<sequence>METQQVDLECQPTSPTLTTASAPFNKSTDLVLRSSDMVDFHVWTVMLKEASPMFDAMLSIPQPVADPEHDVPVVHVTEDSKTLRGILELCYPMAPSIIQEKNIDVVLHIIEAALKYSMEWPVALVEQSLKELAGDQPLRVYAIAQRHRMPELAQFAAHASLRYSFPGEYCPELEDITGGAYYRLVKYHENCARAVGAVMQETAWMGRRNQYTWFSCQNVKCGPPPNGRYILEGYIPKAWFAVWMDGVLADLRKRPCKETASTTNIETVSMNLGCPNCKAKAHIDLTKFRVLLAEEVEKQLAKASTRFLNYFVAYAHQVFDQIELEFR</sequence>
<proteinExistence type="predicted"/>
<dbReference type="InterPro" id="IPR011333">
    <property type="entry name" value="SKP1/BTB/POZ_sf"/>
</dbReference>
<reference evidence="2" key="1">
    <citation type="journal article" date="2021" name="New Phytol.">
        <title>Evolutionary innovations through gain and loss of genes in the ectomycorrhizal Boletales.</title>
        <authorList>
            <person name="Wu G."/>
            <person name="Miyauchi S."/>
            <person name="Morin E."/>
            <person name="Kuo A."/>
            <person name="Drula E."/>
            <person name="Varga T."/>
            <person name="Kohler A."/>
            <person name="Feng B."/>
            <person name="Cao Y."/>
            <person name="Lipzen A."/>
            <person name="Daum C."/>
            <person name="Hundley H."/>
            <person name="Pangilinan J."/>
            <person name="Johnson J."/>
            <person name="Barry K."/>
            <person name="LaButti K."/>
            <person name="Ng V."/>
            <person name="Ahrendt S."/>
            <person name="Min B."/>
            <person name="Choi I.G."/>
            <person name="Park H."/>
            <person name="Plett J.M."/>
            <person name="Magnuson J."/>
            <person name="Spatafora J.W."/>
            <person name="Nagy L.G."/>
            <person name="Henrissat B."/>
            <person name="Grigoriev I.V."/>
            <person name="Yang Z.L."/>
            <person name="Xu J."/>
            <person name="Martin F.M."/>
        </authorList>
    </citation>
    <scope>NUCLEOTIDE SEQUENCE</scope>
    <source>
        <strain evidence="2">KKN 215</strain>
    </source>
</reference>